<dbReference type="Pfam" id="PF08546">
    <property type="entry name" value="ApbA_C"/>
    <property type="match status" value="1"/>
</dbReference>
<dbReference type="InterPro" id="IPR013328">
    <property type="entry name" value="6PGD_dom2"/>
</dbReference>
<dbReference type="SUPFAM" id="SSF48179">
    <property type="entry name" value="6-phosphogluconate dehydrogenase C-terminal domain-like"/>
    <property type="match status" value="1"/>
</dbReference>
<dbReference type="SUPFAM" id="SSF51905">
    <property type="entry name" value="FAD/NAD(P)-binding domain"/>
    <property type="match status" value="1"/>
</dbReference>
<dbReference type="Pfam" id="PF00581">
    <property type="entry name" value="Rhodanese"/>
    <property type="match status" value="2"/>
</dbReference>
<dbReference type="InterPro" id="IPR036873">
    <property type="entry name" value="Rhodanese-like_dom_sf"/>
</dbReference>
<dbReference type="PANTHER" id="PTHR11364:SF27">
    <property type="entry name" value="SULFURTRANSFERASE"/>
    <property type="match status" value="1"/>
</dbReference>
<dbReference type="InterPro" id="IPR036188">
    <property type="entry name" value="FAD/NAD-bd_sf"/>
</dbReference>
<feature type="domain" description="Rhodanese" evidence="3">
    <location>
        <begin position="340"/>
        <end position="459"/>
    </location>
</feature>
<dbReference type="EMBL" id="JAXAVU010000004">
    <property type="protein sequence ID" value="MDX8141888.1"/>
    <property type="molecule type" value="Genomic_DNA"/>
</dbReference>
<evidence type="ECO:0000259" key="3">
    <source>
        <dbReference type="PROSITE" id="PS50206"/>
    </source>
</evidence>
<protein>
    <submittedName>
        <fullName evidence="4">Rhodanese-like domain-containing protein</fullName>
    </submittedName>
</protein>
<dbReference type="Gene3D" id="1.10.1040.10">
    <property type="entry name" value="N-(1-d-carboxylethyl)-l-norvaline Dehydrogenase, domain 2"/>
    <property type="match status" value="1"/>
</dbReference>
<evidence type="ECO:0000313" key="5">
    <source>
        <dbReference type="Proteomes" id="UP001285352"/>
    </source>
</evidence>
<evidence type="ECO:0000256" key="1">
    <source>
        <dbReference type="ARBA" id="ARBA00022679"/>
    </source>
</evidence>
<dbReference type="PROSITE" id="PS50206">
    <property type="entry name" value="RHODANESE_3"/>
    <property type="match status" value="2"/>
</dbReference>
<evidence type="ECO:0000313" key="4">
    <source>
        <dbReference type="EMBL" id="MDX8141888.1"/>
    </source>
</evidence>
<dbReference type="CDD" id="cd01449">
    <property type="entry name" value="TST_Repeat_2"/>
    <property type="match status" value="1"/>
</dbReference>
<keyword evidence="5" id="KW-1185">Reference proteome</keyword>
<dbReference type="InterPro" id="IPR001763">
    <property type="entry name" value="Rhodanese-like_dom"/>
</dbReference>
<feature type="domain" description="Rhodanese" evidence="3">
    <location>
        <begin position="487"/>
        <end position="594"/>
    </location>
</feature>
<dbReference type="PANTHER" id="PTHR11364">
    <property type="entry name" value="THIOSULFATE SULFERTANSFERASE"/>
    <property type="match status" value="1"/>
</dbReference>
<name>A0ABU4USW3_9PSEU</name>
<keyword evidence="2" id="KW-0677">Repeat</keyword>
<dbReference type="InterPro" id="IPR045078">
    <property type="entry name" value="TST/MPST-like"/>
</dbReference>
<dbReference type="RefSeq" id="WP_319974203.1">
    <property type="nucleotide sequence ID" value="NZ_JAXAVU010000004.1"/>
</dbReference>
<evidence type="ECO:0000256" key="2">
    <source>
        <dbReference type="ARBA" id="ARBA00022737"/>
    </source>
</evidence>
<organism evidence="4 5">
    <name type="scientific">Lentzea sokolovensis</name>
    <dbReference type="NCBI Taxonomy" id="3095429"/>
    <lineage>
        <taxon>Bacteria</taxon>
        <taxon>Bacillati</taxon>
        <taxon>Actinomycetota</taxon>
        <taxon>Actinomycetes</taxon>
        <taxon>Pseudonocardiales</taxon>
        <taxon>Pseudonocardiaceae</taxon>
        <taxon>Lentzea</taxon>
    </lineage>
</organism>
<dbReference type="Gene3D" id="3.40.50.720">
    <property type="entry name" value="NAD(P)-binding Rossmann-like Domain"/>
    <property type="match status" value="1"/>
</dbReference>
<dbReference type="InterPro" id="IPR013332">
    <property type="entry name" value="KPR_N"/>
</dbReference>
<dbReference type="InterPro" id="IPR008927">
    <property type="entry name" value="6-PGluconate_DH-like_C_sf"/>
</dbReference>
<dbReference type="SUPFAM" id="SSF52821">
    <property type="entry name" value="Rhodanese/Cell cycle control phosphatase"/>
    <property type="match status" value="2"/>
</dbReference>
<dbReference type="Gene3D" id="3.40.250.10">
    <property type="entry name" value="Rhodanese-like domain"/>
    <property type="match status" value="2"/>
</dbReference>
<dbReference type="InterPro" id="IPR013752">
    <property type="entry name" value="KPA_reductase"/>
</dbReference>
<sequence length="598" mass="63253">MTRYVIIGGGAVGATVAAELHEAGRQVILVARGSNLDTLRTDGLRYVRPGGVSEIRLAVVGGPDEVELQQDDVLVVATKSQDTEEVVRAWAWRPVGASTAAAALPIVLLQNGLENERIALRRFATVFGAVVWIPTSHLAPGEVVSPSEPAVGAFWLGAYPSGTHPRLTEIAEDLTDAHFHTEVVDDVQRWKAAKLVGNTGNALDALYRPSQLRSAALRLTRQEAELVLGVPGLVPDRIREVVNIRPVAGHDRSGSSTWQSLQRGAAPETDYLSGEVALQARLSGQHAPYNAALAERVQRAAADGVEPGSLDDADLVATLPGLTRRAVLAEPAELHRLIQNGQAPVLLDVRWALGDAKGHDHYRAGHIPGAVYVDLDTQLANHDAPATAGRHPLPDIADLQEGARSWGVTAQRPVVVYDDNGGTSAARAWWLLRWAGLSDVRILDGAWKAWQAEGFEISVGDETAEPGDVVLSAGNLPTLTADEAAVLADKGVLLDARAAERYRGEVEPIDPRAGHIPGARSAPTAANLKDGAFLSTEELRARYADLDGADVGVYCGSGVTAAHEIAALAIAGVDAALFPGSWSAWSSDPERPVATGPE</sequence>
<accession>A0ABU4USW3</accession>
<dbReference type="Pfam" id="PF02558">
    <property type="entry name" value="ApbA"/>
    <property type="match status" value="1"/>
</dbReference>
<proteinExistence type="predicted"/>
<reference evidence="4 5" key="1">
    <citation type="submission" date="2023-11" db="EMBL/GenBank/DDBJ databases">
        <title>Lentzea sokolovensis, sp. nov., Lentzea kristufkii, sp. nov., and Lentzea miocenensis, sp. nov., rare actinobacteria from Sokolov Coal Basin, Miocene lacustrine sediment, Czech Republic.</title>
        <authorList>
            <person name="Lara A."/>
            <person name="Kotroba L."/>
            <person name="Nouioui I."/>
            <person name="Neumann-Schaal M."/>
            <person name="Mast Y."/>
            <person name="Chronakova A."/>
        </authorList>
    </citation>
    <scope>NUCLEOTIDE SEQUENCE [LARGE SCALE GENOMIC DNA]</scope>
    <source>
        <strain evidence="4 5">BCCO 10_0061</strain>
    </source>
</reference>
<dbReference type="SMART" id="SM00450">
    <property type="entry name" value="RHOD"/>
    <property type="match status" value="2"/>
</dbReference>
<dbReference type="CDD" id="cd01448">
    <property type="entry name" value="TST_Repeat_1"/>
    <property type="match status" value="1"/>
</dbReference>
<dbReference type="PROSITE" id="PS00380">
    <property type="entry name" value="RHODANESE_1"/>
    <property type="match status" value="1"/>
</dbReference>
<gene>
    <name evidence="4" type="ORF">SK854_07200</name>
</gene>
<keyword evidence="1" id="KW-0808">Transferase</keyword>
<dbReference type="InterPro" id="IPR001307">
    <property type="entry name" value="Thiosulphate_STrfase_CS"/>
</dbReference>
<dbReference type="Proteomes" id="UP001285352">
    <property type="component" value="Unassembled WGS sequence"/>
</dbReference>
<comment type="caution">
    <text evidence="4">The sequence shown here is derived from an EMBL/GenBank/DDBJ whole genome shotgun (WGS) entry which is preliminary data.</text>
</comment>